<dbReference type="InterPro" id="IPR000182">
    <property type="entry name" value="GNAT_dom"/>
</dbReference>
<keyword evidence="7" id="KW-1185">Reference proteome</keyword>
<keyword evidence="1" id="KW-0479">Metal-binding</keyword>
<feature type="compositionally biased region" description="Low complexity" evidence="4">
    <location>
        <begin position="1168"/>
        <end position="1177"/>
    </location>
</feature>
<protein>
    <recommendedName>
        <fullName evidence="5">N-acetyltransferase domain-containing protein</fullName>
    </recommendedName>
</protein>
<feature type="compositionally biased region" description="Low complexity" evidence="4">
    <location>
        <begin position="881"/>
        <end position="905"/>
    </location>
</feature>
<evidence type="ECO:0000313" key="6">
    <source>
        <dbReference type="EMBL" id="CAH0365555.1"/>
    </source>
</evidence>
<organism evidence="6 7">
    <name type="scientific">Pelagomonas calceolata</name>
    <dbReference type="NCBI Taxonomy" id="35677"/>
    <lineage>
        <taxon>Eukaryota</taxon>
        <taxon>Sar</taxon>
        <taxon>Stramenopiles</taxon>
        <taxon>Ochrophyta</taxon>
        <taxon>Pelagophyceae</taxon>
        <taxon>Pelagomonadales</taxon>
        <taxon>Pelagomonadaceae</taxon>
        <taxon>Pelagomonas</taxon>
    </lineage>
</organism>
<evidence type="ECO:0000256" key="3">
    <source>
        <dbReference type="ARBA" id="ARBA00022833"/>
    </source>
</evidence>
<feature type="region of interest" description="Disordered" evidence="4">
    <location>
        <begin position="438"/>
        <end position="532"/>
    </location>
</feature>
<dbReference type="SUPFAM" id="SSF57903">
    <property type="entry name" value="FYVE/PHD zinc finger"/>
    <property type="match status" value="2"/>
</dbReference>
<feature type="compositionally biased region" description="Basic residues" evidence="4">
    <location>
        <begin position="705"/>
        <end position="719"/>
    </location>
</feature>
<reference evidence="6" key="1">
    <citation type="submission" date="2021-11" db="EMBL/GenBank/DDBJ databases">
        <authorList>
            <consortium name="Genoscope - CEA"/>
            <person name="William W."/>
        </authorList>
    </citation>
    <scope>NUCLEOTIDE SEQUENCE</scope>
</reference>
<proteinExistence type="predicted"/>
<feature type="compositionally biased region" description="Pro residues" evidence="4">
    <location>
        <begin position="793"/>
        <end position="812"/>
    </location>
</feature>
<keyword evidence="2" id="KW-0863">Zinc-finger</keyword>
<dbReference type="Gene3D" id="3.30.40.10">
    <property type="entry name" value="Zinc/RING finger domain, C3HC4 (zinc finger)"/>
    <property type="match status" value="1"/>
</dbReference>
<evidence type="ECO:0000256" key="2">
    <source>
        <dbReference type="ARBA" id="ARBA00022771"/>
    </source>
</evidence>
<evidence type="ECO:0000256" key="1">
    <source>
        <dbReference type="ARBA" id="ARBA00022723"/>
    </source>
</evidence>
<feature type="compositionally biased region" description="Pro residues" evidence="4">
    <location>
        <begin position="1088"/>
        <end position="1101"/>
    </location>
</feature>
<feature type="region of interest" description="Disordered" evidence="4">
    <location>
        <begin position="1"/>
        <end position="23"/>
    </location>
</feature>
<dbReference type="Gene3D" id="3.40.630.30">
    <property type="match status" value="1"/>
</dbReference>
<feature type="domain" description="N-acetyltransferase" evidence="5">
    <location>
        <begin position="62"/>
        <end position="239"/>
    </location>
</feature>
<dbReference type="SUPFAM" id="SSF55729">
    <property type="entry name" value="Acyl-CoA N-acyltransferases (Nat)"/>
    <property type="match status" value="1"/>
</dbReference>
<dbReference type="Proteomes" id="UP000789595">
    <property type="component" value="Unassembled WGS sequence"/>
</dbReference>
<feature type="compositionally biased region" description="Low complexity" evidence="4">
    <location>
        <begin position="862"/>
        <end position="874"/>
    </location>
</feature>
<dbReference type="SMART" id="SM00249">
    <property type="entry name" value="PHD"/>
    <property type="match status" value="2"/>
</dbReference>
<dbReference type="GO" id="GO:0016747">
    <property type="term" value="F:acyltransferase activity, transferring groups other than amino-acyl groups"/>
    <property type="evidence" value="ECO:0007669"/>
    <property type="project" value="InterPro"/>
</dbReference>
<feature type="compositionally biased region" description="Basic residues" evidence="4">
    <location>
        <begin position="514"/>
        <end position="532"/>
    </location>
</feature>
<dbReference type="InterPro" id="IPR013083">
    <property type="entry name" value="Znf_RING/FYVE/PHD"/>
</dbReference>
<sequence>MAESPTDSATLPDANDDKRSTKSAGNAKGIVHLEYVAPDVDTLDITQLSFEFISAERCAKETGGVDAPETNARAVTRLVGAYIPAVDGPTYMRSGDYSAIALTAPSKINGNGVVVGGCVFRPQAHAFRGGTCRFIELALFAVENLCQGRSLGRQLMAYLKRHAVDNYQAQSILTFADYKAFAFFKRVGYDRRIKTPAAVWRAHCVHYNGAAVCETRLEGLEEEERRRGMPPVPKACRIIPCTSGQPNCYCRSGRTRAIARYDGATGEELAVYCGAADAARKLGLAACSVTHVTNGLAESAGGHHFRYINEVAWLNSGSRAVLELARDGSVKHEHPSCNAAANRLFGKNTRKNGSIGECCNGYIDHVDGHVFRWAEPRINGCDYCGSDADAATLLLCDGIDGRCGATAHVACLGLTATPTGDHFCDRCQERLDAGWSATQPVPRKLPRGYFKDRRGVTPQPVLRARAEDAQRALDAARPTKPPPPPKPIVIEGPRRRKATKRLGEDPDEVEAPVKRRAPSAPRRPRNSAPRRPRTAIKLKAVCADAFLESGTLCDLCARPDGRMVACASCLGPRAHVACLPAPVDGPWTCGVCTGDARLEAACEARPPPAPSPKAYVPPRDAAKTIASCVCRACKREFQSPQARAAHLGGAPACRALLGLPPLPPSQYATAGPYRGKAAPPPPAAPRPAPAPASDSDESDGDEPRVRHRGTRTRPPKPKRPVAVVSFEEEPSPKRRASSDPLSPAPAIAFDFAATGGTLAARPSPPSPAPAPAPSIAEIRAAYQREQAAAARPVVPPSPPSPVAWPAPSPAPSPARAAASPAPAPSPWASGPDVVATTYPTLPAHPSPERPGADAPISPATKSLMSLAAGGARAAAPPPAASPATKALLAHAGAAPAPAARARFPAAPAPAPAPRAPAVLAPPPPRSPPPRSVPAAPPPRAPAAPAPAPAARAVPAPAPRAPAVPAPPPRPPPPRAPPPRSAPPPRADSLQSLPPPPAASPARAQKKLSPCRPGVEGPKSIFTAPAGPRRAAPAPAPAAVPAESSSESDADESPAQPRAPPPKARKPTPAPKHRAHDFEFDESSGDEASPPPSSPPPSPPAAATPTAEDVDALVARNAPIARTEKPRQRVKRPASVEAATTAREYLEGGGKKPDLKYDLKGGYFRVVDAAPASPAAEEAAARRSRARTATDRFDGAPTEIPSASPRAARKPAAAASPAAEEAPAPKKKRGRPPKSPAAADEDAAPKKGAARRSRPPARKPAAATPRSPPKPKQGAPASPRPSDVPNGSLKYNQENPKKKGSKSWYRYESYKTATTVDEYFRRQGTIGDLKYDFSRGFFKAPPALARWCASK</sequence>
<gene>
    <name evidence="6" type="ORF">PECAL_1P20010</name>
</gene>
<keyword evidence="3" id="KW-0862">Zinc</keyword>
<dbReference type="EMBL" id="CAKKNE010000001">
    <property type="protein sequence ID" value="CAH0365555.1"/>
    <property type="molecule type" value="Genomic_DNA"/>
</dbReference>
<name>A0A8J2S7Q6_9STRA</name>
<evidence type="ECO:0000313" key="7">
    <source>
        <dbReference type="Proteomes" id="UP000789595"/>
    </source>
</evidence>
<dbReference type="InterPro" id="IPR001965">
    <property type="entry name" value="Znf_PHD"/>
</dbReference>
<accession>A0A8J2S7Q6</accession>
<evidence type="ECO:0000259" key="5">
    <source>
        <dbReference type="PROSITE" id="PS51186"/>
    </source>
</evidence>
<feature type="compositionally biased region" description="Pro residues" evidence="4">
    <location>
        <begin position="955"/>
        <end position="985"/>
    </location>
</feature>
<comment type="caution">
    <text evidence="6">The sequence shown here is derived from an EMBL/GenBank/DDBJ whole genome shotgun (WGS) entry which is preliminary data.</text>
</comment>
<feature type="compositionally biased region" description="Low complexity" evidence="4">
    <location>
        <begin position="1200"/>
        <end position="1221"/>
    </location>
</feature>
<feature type="compositionally biased region" description="Pro residues" evidence="4">
    <location>
        <begin position="762"/>
        <end position="772"/>
    </location>
</feature>
<feature type="compositionally biased region" description="Basic residues" evidence="4">
    <location>
        <begin position="1062"/>
        <end position="1074"/>
    </location>
</feature>
<feature type="region of interest" description="Disordered" evidence="4">
    <location>
        <begin position="667"/>
        <end position="1139"/>
    </location>
</feature>
<feature type="compositionally biased region" description="Pro residues" evidence="4">
    <location>
        <begin position="678"/>
        <end position="690"/>
    </location>
</feature>
<dbReference type="Pfam" id="PF00583">
    <property type="entry name" value="Acetyltransf_1"/>
    <property type="match status" value="1"/>
</dbReference>
<feature type="compositionally biased region" description="Basic residues" evidence="4">
    <location>
        <begin position="1247"/>
        <end position="1256"/>
    </location>
</feature>
<feature type="compositionally biased region" description="Pro residues" evidence="4">
    <location>
        <begin position="906"/>
        <end position="947"/>
    </location>
</feature>
<dbReference type="PROSITE" id="PS51186">
    <property type="entry name" value="GNAT"/>
    <property type="match status" value="1"/>
</dbReference>
<evidence type="ECO:0000256" key="4">
    <source>
        <dbReference type="SAM" id="MobiDB-lite"/>
    </source>
</evidence>
<feature type="compositionally biased region" description="Low complexity" evidence="4">
    <location>
        <begin position="1023"/>
        <end position="1044"/>
    </location>
</feature>
<feature type="region of interest" description="Disordered" evidence="4">
    <location>
        <begin position="1168"/>
        <end position="1303"/>
    </location>
</feature>
<dbReference type="InterPro" id="IPR011011">
    <property type="entry name" value="Znf_FYVE_PHD"/>
</dbReference>
<feature type="compositionally biased region" description="Low complexity" evidence="4">
    <location>
        <begin position="773"/>
        <end position="792"/>
    </location>
</feature>
<dbReference type="OrthoDB" id="1937912at2759"/>
<dbReference type="GO" id="GO:0008270">
    <property type="term" value="F:zinc ion binding"/>
    <property type="evidence" value="ECO:0007669"/>
    <property type="project" value="UniProtKB-KW"/>
</dbReference>
<dbReference type="InterPro" id="IPR016181">
    <property type="entry name" value="Acyl_CoA_acyltransferase"/>
</dbReference>